<evidence type="ECO:0000256" key="8">
    <source>
        <dbReference type="PROSITE-ProRule" id="PRU00175"/>
    </source>
</evidence>
<evidence type="ECO:0000313" key="10">
    <source>
        <dbReference type="EMBL" id="KAE8719196.1"/>
    </source>
</evidence>
<dbReference type="InterPro" id="IPR013083">
    <property type="entry name" value="Znf_RING/FYVE/PHD"/>
</dbReference>
<sequence>MGACCSCFRFREPEVVSPRRTPTSIDALWDKFTGVKGNEQSEGRSTTHCYESGSEFSYKKLEAEVNFANPSSEDEDVCPTCLEEYDPENPQIVLRCSHGYHLGCIYEWMERSANCPICDKFYCLPSSLVVGTLGNWWLAELITIDCCFDDLSSVCCYVPCDRNGMALLCV</sequence>
<dbReference type="PANTHER" id="PTHR46463">
    <property type="entry name" value="ZINC FINGER, RING/FYVE/PHD-TYPE"/>
    <property type="match status" value="1"/>
</dbReference>
<dbReference type="InterPro" id="IPR001841">
    <property type="entry name" value="Znf_RING"/>
</dbReference>
<evidence type="ECO:0000256" key="1">
    <source>
        <dbReference type="ARBA" id="ARBA00000900"/>
    </source>
</evidence>
<dbReference type="GO" id="GO:0008270">
    <property type="term" value="F:zinc ion binding"/>
    <property type="evidence" value="ECO:0007669"/>
    <property type="project" value="UniProtKB-KW"/>
</dbReference>
<dbReference type="GO" id="GO:0061630">
    <property type="term" value="F:ubiquitin protein ligase activity"/>
    <property type="evidence" value="ECO:0007669"/>
    <property type="project" value="UniProtKB-EC"/>
</dbReference>
<accession>A0A6A3BQJ0</accession>
<keyword evidence="5 8" id="KW-0863">Zinc-finger</keyword>
<comment type="caution">
    <text evidence="10">The sequence shown here is derived from an EMBL/GenBank/DDBJ whole genome shotgun (WGS) entry which is preliminary data.</text>
</comment>
<protein>
    <recommendedName>
        <fullName evidence="2">RING-type E3 ubiquitin transferase</fullName>
        <ecNumber evidence="2">2.3.2.27</ecNumber>
    </recommendedName>
</protein>
<evidence type="ECO:0000256" key="2">
    <source>
        <dbReference type="ARBA" id="ARBA00012483"/>
    </source>
</evidence>
<keyword evidence="7" id="KW-0862">Zinc</keyword>
<evidence type="ECO:0000256" key="7">
    <source>
        <dbReference type="ARBA" id="ARBA00022833"/>
    </source>
</evidence>
<evidence type="ECO:0000256" key="5">
    <source>
        <dbReference type="ARBA" id="ARBA00022771"/>
    </source>
</evidence>
<dbReference type="EMBL" id="VEPZ02000792">
    <property type="protein sequence ID" value="KAE8719196.1"/>
    <property type="molecule type" value="Genomic_DNA"/>
</dbReference>
<organism evidence="10 11">
    <name type="scientific">Hibiscus syriacus</name>
    <name type="common">Rose of Sharon</name>
    <dbReference type="NCBI Taxonomy" id="106335"/>
    <lineage>
        <taxon>Eukaryota</taxon>
        <taxon>Viridiplantae</taxon>
        <taxon>Streptophyta</taxon>
        <taxon>Embryophyta</taxon>
        <taxon>Tracheophyta</taxon>
        <taxon>Spermatophyta</taxon>
        <taxon>Magnoliopsida</taxon>
        <taxon>eudicotyledons</taxon>
        <taxon>Gunneridae</taxon>
        <taxon>Pentapetalae</taxon>
        <taxon>rosids</taxon>
        <taxon>malvids</taxon>
        <taxon>Malvales</taxon>
        <taxon>Malvaceae</taxon>
        <taxon>Malvoideae</taxon>
        <taxon>Hibiscus</taxon>
    </lineage>
</organism>
<name>A0A6A3BQJ0_HIBSY</name>
<dbReference type="SMART" id="SM00184">
    <property type="entry name" value="RING"/>
    <property type="match status" value="1"/>
</dbReference>
<evidence type="ECO:0000313" key="11">
    <source>
        <dbReference type="Proteomes" id="UP000436088"/>
    </source>
</evidence>
<dbReference type="AlphaFoldDB" id="A0A6A3BQJ0"/>
<gene>
    <name evidence="10" type="ORF">F3Y22_tig00109972pilonHSYRG00240</name>
</gene>
<reference evidence="10" key="1">
    <citation type="submission" date="2019-09" db="EMBL/GenBank/DDBJ databases">
        <title>Draft genome information of white flower Hibiscus syriacus.</title>
        <authorList>
            <person name="Kim Y.-M."/>
        </authorList>
    </citation>
    <scope>NUCLEOTIDE SEQUENCE [LARGE SCALE GENOMIC DNA]</scope>
    <source>
        <strain evidence="10">YM2019G1</strain>
    </source>
</reference>
<keyword evidence="11" id="KW-1185">Reference proteome</keyword>
<dbReference type="PANTHER" id="PTHR46463:SF10">
    <property type="entry name" value="OS01G0926200 PROTEIN"/>
    <property type="match status" value="1"/>
</dbReference>
<keyword evidence="3" id="KW-0808">Transferase</keyword>
<keyword evidence="4" id="KW-0479">Metal-binding</keyword>
<dbReference type="Gene3D" id="3.30.40.10">
    <property type="entry name" value="Zinc/RING finger domain, C3HC4 (zinc finger)"/>
    <property type="match status" value="1"/>
</dbReference>
<evidence type="ECO:0000256" key="4">
    <source>
        <dbReference type="ARBA" id="ARBA00022723"/>
    </source>
</evidence>
<dbReference type="SUPFAM" id="SSF57850">
    <property type="entry name" value="RING/U-box"/>
    <property type="match status" value="1"/>
</dbReference>
<comment type="catalytic activity">
    <reaction evidence="1">
        <text>S-ubiquitinyl-[E2 ubiquitin-conjugating enzyme]-L-cysteine + [acceptor protein]-L-lysine = [E2 ubiquitin-conjugating enzyme]-L-cysteine + N(6)-ubiquitinyl-[acceptor protein]-L-lysine.</text>
        <dbReference type="EC" id="2.3.2.27"/>
    </reaction>
</comment>
<keyword evidence="6" id="KW-0833">Ubl conjugation pathway</keyword>
<evidence type="ECO:0000259" key="9">
    <source>
        <dbReference type="PROSITE" id="PS50089"/>
    </source>
</evidence>
<evidence type="ECO:0000256" key="6">
    <source>
        <dbReference type="ARBA" id="ARBA00022786"/>
    </source>
</evidence>
<dbReference type="Pfam" id="PF13639">
    <property type="entry name" value="zf-RING_2"/>
    <property type="match status" value="1"/>
</dbReference>
<dbReference type="Proteomes" id="UP000436088">
    <property type="component" value="Unassembled WGS sequence"/>
</dbReference>
<proteinExistence type="predicted"/>
<evidence type="ECO:0000256" key="3">
    <source>
        <dbReference type="ARBA" id="ARBA00022679"/>
    </source>
</evidence>
<dbReference type="EC" id="2.3.2.27" evidence="2"/>
<feature type="domain" description="RING-type" evidence="9">
    <location>
        <begin position="78"/>
        <end position="119"/>
    </location>
</feature>
<dbReference type="PROSITE" id="PS50089">
    <property type="entry name" value="ZF_RING_2"/>
    <property type="match status" value="1"/>
</dbReference>